<evidence type="ECO:0000313" key="2">
    <source>
        <dbReference type="Proteomes" id="UP000694404"/>
    </source>
</evidence>
<accession>A0A8C0HD83</accession>
<dbReference type="Ensembl" id="ENSCABT00000022228.1">
    <property type="protein sequence ID" value="ENSCABP00000020292.1"/>
    <property type="gene ID" value="ENSCABG00000014971.1"/>
</dbReference>
<sequence>MRLWDGTLSWGNTQENKALKLCSGSAPAPGKLLQLHCSALQLWAPLQSPARKCFSKGDWTTKWRATLLWSCSTLQLQPPLQSPGFFLPFFSLSTDCGEFFLSSGKVSSEK</sequence>
<reference evidence="1" key="2">
    <citation type="submission" date="2025-09" db="UniProtKB">
        <authorList>
            <consortium name="Ensembl"/>
        </authorList>
    </citation>
    <scope>IDENTIFICATION</scope>
</reference>
<dbReference type="AlphaFoldDB" id="A0A8C0HD83"/>
<proteinExistence type="predicted"/>
<evidence type="ECO:0000313" key="1">
    <source>
        <dbReference type="Ensembl" id="ENSCABP00000020292.1"/>
    </source>
</evidence>
<protein>
    <submittedName>
        <fullName evidence="1">Uncharacterized protein</fullName>
    </submittedName>
</protein>
<keyword evidence="2" id="KW-1185">Reference proteome</keyword>
<name>A0A8C0HD83_CHEAB</name>
<reference evidence="1" key="1">
    <citation type="submission" date="2025-08" db="UniProtKB">
        <authorList>
            <consortium name="Ensembl"/>
        </authorList>
    </citation>
    <scope>IDENTIFICATION</scope>
</reference>
<organism evidence="1 2">
    <name type="scientific">Chelonoidis abingdonii</name>
    <name type="common">Abingdon island giant tortoise</name>
    <name type="synonym">Testudo abingdonii</name>
    <dbReference type="NCBI Taxonomy" id="106734"/>
    <lineage>
        <taxon>Eukaryota</taxon>
        <taxon>Metazoa</taxon>
        <taxon>Chordata</taxon>
        <taxon>Craniata</taxon>
        <taxon>Vertebrata</taxon>
        <taxon>Euteleostomi</taxon>
        <taxon>Archelosauria</taxon>
        <taxon>Testudinata</taxon>
        <taxon>Testudines</taxon>
        <taxon>Cryptodira</taxon>
        <taxon>Durocryptodira</taxon>
        <taxon>Testudinoidea</taxon>
        <taxon>Testudinidae</taxon>
        <taxon>Chelonoidis</taxon>
    </lineage>
</organism>
<dbReference type="Proteomes" id="UP000694404">
    <property type="component" value="Unplaced"/>
</dbReference>